<dbReference type="PANTHER" id="PTHR35562:SF2">
    <property type="entry name" value="DNA ENDONUCLEASE SMRA-RELATED"/>
    <property type="match status" value="1"/>
</dbReference>
<feature type="domain" description="Smr" evidence="2">
    <location>
        <begin position="91"/>
        <end position="172"/>
    </location>
</feature>
<dbReference type="Gene3D" id="3.30.1370.110">
    <property type="match status" value="1"/>
</dbReference>
<dbReference type="PANTHER" id="PTHR35562">
    <property type="entry name" value="DNA ENDONUCLEASE SMRA-RELATED"/>
    <property type="match status" value="1"/>
</dbReference>
<evidence type="ECO:0000313" key="4">
    <source>
        <dbReference type="Proteomes" id="UP001138768"/>
    </source>
</evidence>
<dbReference type="EMBL" id="NRRY01000052">
    <property type="protein sequence ID" value="MBK1620888.1"/>
    <property type="molecule type" value="Genomic_DNA"/>
</dbReference>
<proteinExistence type="predicted"/>
<protein>
    <submittedName>
        <fullName evidence="3">DNA mismatch repair protein MutS</fullName>
    </submittedName>
</protein>
<dbReference type="Pfam" id="PF01713">
    <property type="entry name" value="Smr"/>
    <property type="match status" value="1"/>
</dbReference>
<evidence type="ECO:0000259" key="2">
    <source>
        <dbReference type="PROSITE" id="PS50828"/>
    </source>
</evidence>
<keyword evidence="4" id="KW-1185">Reference proteome</keyword>
<feature type="compositionally biased region" description="Basic and acidic residues" evidence="1">
    <location>
        <begin position="32"/>
        <end position="45"/>
    </location>
</feature>
<dbReference type="RefSeq" id="WP_200248478.1">
    <property type="nucleotide sequence ID" value="NZ_NRRY01000052.1"/>
</dbReference>
<dbReference type="InterPro" id="IPR036063">
    <property type="entry name" value="Smr_dom_sf"/>
</dbReference>
<gene>
    <name evidence="3" type="ORF">CKO42_21155</name>
</gene>
<dbReference type="SMART" id="SM00463">
    <property type="entry name" value="SMR"/>
    <property type="match status" value="1"/>
</dbReference>
<evidence type="ECO:0000313" key="3">
    <source>
        <dbReference type="EMBL" id="MBK1620888.1"/>
    </source>
</evidence>
<dbReference type="Proteomes" id="UP001138768">
    <property type="component" value="Unassembled WGS sequence"/>
</dbReference>
<dbReference type="AlphaFoldDB" id="A0A9X0WCB0"/>
<reference evidence="3 4" key="1">
    <citation type="journal article" date="2020" name="Microorganisms">
        <title>Osmotic Adaptation and Compatible Solute Biosynthesis of Phototrophic Bacteria as Revealed from Genome Analyses.</title>
        <authorList>
            <person name="Imhoff J.F."/>
            <person name="Rahn T."/>
            <person name="Kunzel S."/>
            <person name="Keller A."/>
            <person name="Neulinger S.C."/>
        </authorList>
    </citation>
    <scope>NUCLEOTIDE SEQUENCE [LARGE SCALE GENOMIC DNA]</scope>
    <source>
        <strain evidence="3 4">DSM 25653</strain>
    </source>
</reference>
<evidence type="ECO:0000256" key="1">
    <source>
        <dbReference type="SAM" id="MobiDB-lite"/>
    </source>
</evidence>
<sequence length="181" mass="20704">MNNRLQDADYALFRAEVEDAIPLDNEIAEPFRERPKPIPRPRVEEAPVEDPQLLSESEVETHDYLVFMRPGLQKRVLLSLQRGQIEPSLELDLHGLRVNHSGSLLQTFLADCAARRVRCAKIIHGKGRGSENRQPVLKCKVNYWLRLRPDVLAFCSAPRFDGGTGAVYVLLRNPEKAKRRR</sequence>
<comment type="caution">
    <text evidence="3">The sequence shown here is derived from an EMBL/GenBank/DDBJ whole genome shotgun (WGS) entry which is preliminary data.</text>
</comment>
<feature type="region of interest" description="Disordered" evidence="1">
    <location>
        <begin position="32"/>
        <end position="53"/>
    </location>
</feature>
<accession>A0A9X0WCB0</accession>
<name>A0A9X0WCB0_9GAMM</name>
<organism evidence="3 4">
    <name type="scientific">Lamprobacter modestohalophilus</name>
    <dbReference type="NCBI Taxonomy" id="1064514"/>
    <lineage>
        <taxon>Bacteria</taxon>
        <taxon>Pseudomonadati</taxon>
        <taxon>Pseudomonadota</taxon>
        <taxon>Gammaproteobacteria</taxon>
        <taxon>Chromatiales</taxon>
        <taxon>Chromatiaceae</taxon>
        <taxon>Lamprobacter</taxon>
    </lineage>
</organism>
<dbReference type="InterPro" id="IPR002625">
    <property type="entry name" value="Smr_dom"/>
</dbReference>
<dbReference type="PROSITE" id="PS50828">
    <property type="entry name" value="SMR"/>
    <property type="match status" value="1"/>
</dbReference>
<dbReference type="SUPFAM" id="SSF160443">
    <property type="entry name" value="SMR domain-like"/>
    <property type="match status" value="1"/>
</dbReference>